<evidence type="ECO:0000313" key="9">
    <source>
        <dbReference type="EMBL" id="KAJ6354537.1"/>
    </source>
</evidence>
<dbReference type="InterPro" id="IPR008942">
    <property type="entry name" value="ENTH_VHS"/>
</dbReference>
<evidence type="ECO:0000313" key="10">
    <source>
        <dbReference type="Proteomes" id="UP001141253"/>
    </source>
</evidence>
<dbReference type="SUPFAM" id="SSF89009">
    <property type="entry name" value="GAT-like domain"/>
    <property type="match status" value="1"/>
</dbReference>
<reference evidence="9" key="2">
    <citation type="journal article" date="2023" name="Int. J. Mol. Sci.">
        <title>De Novo Assembly and Annotation of 11 Diverse Shrub Willow (Salix) Genomes Reveals Novel Gene Organization in Sex-Linked Regions.</title>
        <authorList>
            <person name="Hyden B."/>
            <person name="Feng K."/>
            <person name="Yates T.B."/>
            <person name="Jawdy S."/>
            <person name="Cereghino C."/>
            <person name="Smart L.B."/>
            <person name="Muchero W."/>
        </authorList>
    </citation>
    <scope>NUCLEOTIDE SEQUENCE</scope>
    <source>
        <tissue evidence="9">Shoot tip</tissue>
    </source>
</reference>
<sequence length="435" mass="47436">MVNAMVERATSDMLIGPDWAMNIEICDICNRDPTQAKDVVKGIKRKLGSRNSKVQLLALTLLETIIKNCGDIVHMHVAEKDLLHEMVKIAKKKPDFHVKEKILVLVDTWQEAFGGARARYPQYYAAYQELLRAGAVFPPRSERSTPVFTPPQTQPLSSYPQNLRNIEYPQGEAESPTESEFPTLSLTEIQNARGIMDVLAEMLNAIDPGNKEGLRQEVIVDLVDQCRTYKQRVVHLVNSTSDESLLCQGLSLNDDLQRVLARHESISSGTPVPVKDEKLKAESSGALVDIDAPLVDTGDNKDKSPDGGSTSNSRSGAQTLNQLLLPAPPATNGPTTLAAANPKFDLLSGDNYNSPKAETSLALVPVGEPQATSPLSQQNALVLFDMFTDGNNAPNAVNMQATNLAGPTSSLTSQFHQQQNFQTPDAGALPEWKFP</sequence>
<dbReference type="PROSITE" id="PS50909">
    <property type="entry name" value="GAT"/>
    <property type="match status" value="1"/>
</dbReference>
<name>A0ABQ9AQK4_9ROSI</name>
<feature type="domain" description="GAT" evidence="8">
    <location>
        <begin position="180"/>
        <end position="268"/>
    </location>
</feature>
<dbReference type="Pfam" id="PF00790">
    <property type="entry name" value="VHS"/>
    <property type="match status" value="1"/>
</dbReference>
<comment type="subcellular location">
    <subcellularLocation>
        <location evidence="1">Membrane</location>
        <topology evidence="1">Peripheral membrane protein</topology>
    </subcellularLocation>
</comment>
<dbReference type="Gene3D" id="1.20.58.160">
    <property type="match status" value="1"/>
</dbReference>
<dbReference type="InterPro" id="IPR004152">
    <property type="entry name" value="GAT_dom"/>
</dbReference>
<keyword evidence="5" id="KW-0472">Membrane</keyword>
<dbReference type="InterPro" id="IPR044836">
    <property type="entry name" value="TOL_plant"/>
</dbReference>
<reference evidence="9" key="1">
    <citation type="submission" date="2022-10" db="EMBL/GenBank/DDBJ databases">
        <authorList>
            <person name="Hyden B.L."/>
            <person name="Feng K."/>
            <person name="Yates T."/>
            <person name="Jawdy S."/>
            <person name="Smart L.B."/>
            <person name="Muchero W."/>
        </authorList>
    </citation>
    <scope>NUCLEOTIDE SEQUENCE</scope>
    <source>
        <tissue evidence="9">Shoot tip</tissue>
    </source>
</reference>
<organism evidence="9 10">
    <name type="scientific">Salix suchowensis</name>
    <dbReference type="NCBI Taxonomy" id="1278906"/>
    <lineage>
        <taxon>Eukaryota</taxon>
        <taxon>Viridiplantae</taxon>
        <taxon>Streptophyta</taxon>
        <taxon>Embryophyta</taxon>
        <taxon>Tracheophyta</taxon>
        <taxon>Spermatophyta</taxon>
        <taxon>Magnoliopsida</taxon>
        <taxon>eudicotyledons</taxon>
        <taxon>Gunneridae</taxon>
        <taxon>Pentapetalae</taxon>
        <taxon>rosids</taxon>
        <taxon>fabids</taxon>
        <taxon>Malpighiales</taxon>
        <taxon>Salicaceae</taxon>
        <taxon>Saliceae</taxon>
        <taxon>Salix</taxon>
    </lineage>
</organism>
<proteinExistence type="inferred from homology"/>
<evidence type="ECO:0000259" key="8">
    <source>
        <dbReference type="PROSITE" id="PS50909"/>
    </source>
</evidence>
<dbReference type="SMART" id="SM00288">
    <property type="entry name" value="VHS"/>
    <property type="match status" value="1"/>
</dbReference>
<dbReference type="EMBL" id="JAPFFI010000017">
    <property type="protein sequence ID" value="KAJ6354537.1"/>
    <property type="molecule type" value="Genomic_DNA"/>
</dbReference>
<dbReference type="CDD" id="cd14231">
    <property type="entry name" value="GAT_GGA-like_plant"/>
    <property type="match status" value="1"/>
</dbReference>
<evidence type="ECO:0000256" key="1">
    <source>
        <dbReference type="ARBA" id="ARBA00004170"/>
    </source>
</evidence>
<keyword evidence="10" id="KW-1185">Reference proteome</keyword>
<feature type="compositionally biased region" description="Polar residues" evidence="6">
    <location>
        <begin position="307"/>
        <end position="316"/>
    </location>
</feature>
<feature type="domain" description="VHS" evidence="7">
    <location>
        <begin position="9"/>
        <end position="138"/>
    </location>
</feature>
<dbReference type="PANTHER" id="PTHR45898:SF4">
    <property type="entry name" value="TARGET OF MYB PROTEIN 1"/>
    <property type="match status" value="1"/>
</dbReference>
<keyword evidence="4" id="KW-0653">Protein transport</keyword>
<dbReference type="SUPFAM" id="SSF48464">
    <property type="entry name" value="ENTH/VHS domain"/>
    <property type="match status" value="1"/>
</dbReference>
<evidence type="ECO:0000259" key="7">
    <source>
        <dbReference type="PROSITE" id="PS50179"/>
    </source>
</evidence>
<feature type="compositionally biased region" description="Polar residues" evidence="6">
    <location>
        <begin position="408"/>
        <end position="423"/>
    </location>
</feature>
<gene>
    <name evidence="9" type="ORF">OIU77_005196</name>
</gene>
<comment type="caution">
    <text evidence="9">The sequence shown here is derived from an EMBL/GenBank/DDBJ whole genome shotgun (WGS) entry which is preliminary data.</text>
</comment>
<evidence type="ECO:0000256" key="2">
    <source>
        <dbReference type="ARBA" id="ARBA00007708"/>
    </source>
</evidence>
<dbReference type="PANTHER" id="PTHR45898">
    <property type="entry name" value="TOM1-LIKE PROTEIN"/>
    <property type="match status" value="1"/>
</dbReference>
<evidence type="ECO:0000256" key="3">
    <source>
        <dbReference type="ARBA" id="ARBA00022448"/>
    </source>
</evidence>
<dbReference type="InterPro" id="IPR038425">
    <property type="entry name" value="GAT_sf"/>
</dbReference>
<dbReference type="Proteomes" id="UP001141253">
    <property type="component" value="Chromosome 18"/>
</dbReference>
<dbReference type="CDD" id="cd03561">
    <property type="entry name" value="VHS"/>
    <property type="match status" value="1"/>
</dbReference>
<comment type="similarity">
    <text evidence="2">Belongs to the TOM1 family.</text>
</comment>
<dbReference type="PROSITE" id="PS50179">
    <property type="entry name" value="VHS"/>
    <property type="match status" value="1"/>
</dbReference>
<dbReference type="Gene3D" id="1.25.40.90">
    <property type="match status" value="1"/>
</dbReference>
<accession>A0ABQ9AQK4</accession>
<feature type="region of interest" description="Disordered" evidence="6">
    <location>
        <begin position="290"/>
        <end position="316"/>
    </location>
</feature>
<dbReference type="InterPro" id="IPR002014">
    <property type="entry name" value="VHS_dom"/>
</dbReference>
<evidence type="ECO:0000256" key="4">
    <source>
        <dbReference type="ARBA" id="ARBA00022927"/>
    </source>
</evidence>
<keyword evidence="3" id="KW-0813">Transport</keyword>
<dbReference type="Pfam" id="PF03127">
    <property type="entry name" value="GAT"/>
    <property type="match status" value="1"/>
</dbReference>
<evidence type="ECO:0000256" key="6">
    <source>
        <dbReference type="SAM" id="MobiDB-lite"/>
    </source>
</evidence>
<evidence type="ECO:0000256" key="5">
    <source>
        <dbReference type="ARBA" id="ARBA00023136"/>
    </source>
</evidence>
<protein>
    <submittedName>
        <fullName evidence="9">Uncharacterized protein</fullName>
    </submittedName>
</protein>
<feature type="region of interest" description="Disordered" evidence="6">
    <location>
        <begin position="408"/>
        <end position="435"/>
    </location>
</feature>